<reference evidence="1 2" key="1">
    <citation type="submission" date="2020-10" db="EMBL/GenBank/DDBJ databases">
        <title>Aquamicrobium zhengzhouensis sp. nov., a exopolysaccharide producing bacterium isolated from farmland soil.</title>
        <authorList>
            <person name="Wang X."/>
        </authorList>
    </citation>
    <scope>NUCLEOTIDE SEQUENCE [LARGE SCALE GENOMIC DNA]</scope>
    <source>
        <strain evidence="2">cd-1</strain>
    </source>
</reference>
<gene>
    <name evidence="1" type="ORF">IOD40_11835</name>
</gene>
<protein>
    <submittedName>
        <fullName evidence="1">Uncharacterized protein</fullName>
    </submittedName>
</protein>
<dbReference type="Proteomes" id="UP000601789">
    <property type="component" value="Unassembled WGS sequence"/>
</dbReference>
<keyword evidence="2" id="KW-1185">Reference proteome</keyword>
<proteinExistence type="predicted"/>
<sequence>MATTSPLPPPEEVFADWLISAQSEACLEAAARRQIEVIDRSMMSLHPSVQQLRLMLLAVANGGDAKAQWGVPDR</sequence>
<evidence type="ECO:0000313" key="2">
    <source>
        <dbReference type="Proteomes" id="UP000601789"/>
    </source>
</evidence>
<dbReference type="RefSeq" id="WP_198476740.1">
    <property type="nucleotide sequence ID" value="NZ_JADGMQ010000007.1"/>
</dbReference>
<comment type="caution">
    <text evidence="1">The sequence shown here is derived from an EMBL/GenBank/DDBJ whole genome shotgun (WGS) entry which is preliminary data.</text>
</comment>
<name>A0ABS0SEY1_9HYPH</name>
<accession>A0ABS0SEY1</accession>
<dbReference type="EMBL" id="JADGMQ010000007">
    <property type="protein sequence ID" value="MBI1621354.1"/>
    <property type="molecule type" value="Genomic_DNA"/>
</dbReference>
<evidence type="ECO:0000313" key="1">
    <source>
        <dbReference type="EMBL" id="MBI1621354.1"/>
    </source>
</evidence>
<organism evidence="1 2">
    <name type="scientific">Aquamicrobium zhengzhouense</name>
    <dbReference type="NCBI Taxonomy" id="2781738"/>
    <lineage>
        <taxon>Bacteria</taxon>
        <taxon>Pseudomonadati</taxon>
        <taxon>Pseudomonadota</taxon>
        <taxon>Alphaproteobacteria</taxon>
        <taxon>Hyphomicrobiales</taxon>
        <taxon>Phyllobacteriaceae</taxon>
        <taxon>Aquamicrobium</taxon>
    </lineage>
</organism>